<reference evidence="2" key="4">
    <citation type="submission" date="2024-02" db="EMBL/GenBank/DDBJ databases">
        <title>Comparative genomics of Cryptococcus and Kwoniella reveals pathogenesis evolution and contrasting modes of karyotype evolution via chromosome fusion or intercentromeric recombination.</title>
        <authorList>
            <person name="Coelho M.A."/>
            <person name="David-Palma M."/>
            <person name="Shea T."/>
            <person name="Bowers K."/>
            <person name="McGinley-Smith S."/>
            <person name="Mohammad A.W."/>
            <person name="Gnirke A."/>
            <person name="Yurkov A.M."/>
            <person name="Nowrousian M."/>
            <person name="Sun S."/>
            <person name="Cuomo C.A."/>
            <person name="Heitman J."/>
        </authorList>
    </citation>
    <scope>NUCLEOTIDE SEQUENCE</scope>
    <source>
        <strain evidence="2">CBS 10737</strain>
    </source>
</reference>
<reference evidence="1" key="3">
    <citation type="submission" date="2016-07" db="EMBL/GenBank/DDBJ databases">
        <title>Evolution of pathogenesis and genome organization in the Tremellales.</title>
        <authorList>
            <person name="Cuomo C."/>
            <person name="Litvintseva A."/>
            <person name="Heitman J."/>
            <person name="Chen Y."/>
            <person name="Sun S."/>
            <person name="Springer D."/>
            <person name="Dromer F."/>
            <person name="Young S."/>
            <person name="Zeng Q."/>
            <person name="Chapman S."/>
            <person name="Gujja S."/>
            <person name="Saif S."/>
            <person name="Birren B."/>
        </authorList>
    </citation>
    <scope>NUCLEOTIDE SEQUENCE</scope>
    <source>
        <strain evidence="1">CBS 10737</strain>
    </source>
</reference>
<dbReference type="RefSeq" id="XP_019007719.1">
    <property type="nucleotide sequence ID" value="XM_019159047.1"/>
</dbReference>
<name>A0A1B9HTB0_9TREE</name>
<gene>
    <name evidence="1" type="ORF">I206_07353</name>
    <name evidence="2" type="ORF">I206_106759</name>
</gene>
<dbReference type="AlphaFoldDB" id="A0A1B9HTB0"/>
<sequence length="210" mass="23999">MEPFEEPSLSNSNNDINTIENDKLDGCAPLFRKRGIPVKTFIDRKKKVYEIGWLKHHGQESTDGKIQYAYGTIEARINGDVTNSNHSKTIGDYTAFDKYGKIYTSLSIRNSSGKVGRLVSYFKVEDWQGRKCDWVKDTLLNLQKTSVFYPDSTIEKYSDLKSDDPSFKSTGFDQDNIKEQVRESLGFIWDTIGRPWDSCVVGDLPPEFLN</sequence>
<organism evidence="1">
    <name type="scientific">Kwoniella pini CBS 10737</name>
    <dbReference type="NCBI Taxonomy" id="1296096"/>
    <lineage>
        <taxon>Eukaryota</taxon>
        <taxon>Fungi</taxon>
        <taxon>Dikarya</taxon>
        <taxon>Basidiomycota</taxon>
        <taxon>Agaricomycotina</taxon>
        <taxon>Tremellomycetes</taxon>
        <taxon>Tremellales</taxon>
        <taxon>Cryptococcaceae</taxon>
        <taxon>Kwoniella</taxon>
    </lineage>
</organism>
<proteinExistence type="predicted"/>
<evidence type="ECO:0000313" key="3">
    <source>
        <dbReference type="Proteomes" id="UP000094020"/>
    </source>
</evidence>
<evidence type="ECO:0000313" key="1">
    <source>
        <dbReference type="EMBL" id="OCF46500.1"/>
    </source>
</evidence>
<dbReference type="GeneID" id="30175722"/>
<reference evidence="2" key="2">
    <citation type="submission" date="2013-07" db="EMBL/GenBank/DDBJ databases">
        <authorList>
            <consortium name="The Broad Institute Genome Sequencing Platform"/>
            <person name="Cuomo C."/>
            <person name="Litvintseva A."/>
            <person name="Chen Y."/>
            <person name="Heitman J."/>
            <person name="Sun S."/>
            <person name="Springer D."/>
            <person name="Dromer F."/>
            <person name="Young S.K."/>
            <person name="Zeng Q."/>
            <person name="Gargeya S."/>
            <person name="Fitzgerald M."/>
            <person name="Abouelleil A."/>
            <person name="Alvarado L."/>
            <person name="Berlin A.M."/>
            <person name="Chapman S.B."/>
            <person name="Dewar J."/>
            <person name="Goldberg J."/>
            <person name="Griggs A."/>
            <person name="Gujja S."/>
            <person name="Hansen M."/>
            <person name="Howarth C."/>
            <person name="Imamovic A."/>
            <person name="Larimer J."/>
            <person name="McCowan C."/>
            <person name="Murphy C."/>
            <person name="Pearson M."/>
            <person name="Priest M."/>
            <person name="Roberts A."/>
            <person name="Saif S."/>
            <person name="Shea T."/>
            <person name="Sykes S."/>
            <person name="Wortman J."/>
            <person name="Nusbaum C."/>
            <person name="Birren B."/>
        </authorList>
    </citation>
    <scope>NUCLEOTIDE SEQUENCE</scope>
    <source>
        <strain evidence="2">CBS 10737</strain>
    </source>
</reference>
<dbReference type="Proteomes" id="UP000094020">
    <property type="component" value="Chromosome 9"/>
</dbReference>
<dbReference type="KEGG" id="kpin:30175722"/>
<dbReference type="EMBL" id="KI894016">
    <property type="protein sequence ID" value="OCF46500.1"/>
    <property type="molecule type" value="Genomic_DNA"/>
</dbReference>
<evidence type="ECO:0000313" key="2">
    <source>
        <dbReference type="EMBL" id="WWC72795.1"/>
    </source>
</evidence>
<accession>A0A1B9HTB0</accession>
<dbReference type="EMBL" id="CP144527">
    <property type="protein sequence ID" value="WWC72795.1"/>
    <property type="molecule type" value="Genomic_DNA"/>
</dbReference>
<protein>
    <submittedName>
        <fullName evidence="1">Uncharacterized protein</fullName>
    </submittedName>
</protein>
<reference evidence="1" key="1">
    <citation type="submission" date="2013-07" db="EMBL/GenBank/DDBJ databases">
        <title>The Genome Sequence of Cryptococcus pinus CBS10737.</title>
        <authorList>
            <consortium name="The Broad Institute Genome Sequencing Platform"/>
            <person name="Cuomo C."/>
            <person name="Litvintseva A."/>
            <person name="Chen Y."/>
            <person name="Heitman J."/>
            <person name="Sun S."/>
            <person name="Springer D."/>
            <person name="Dromer F."/>
            <person name="Young S.K."/>
            <person name="Zeng Q."/>
            <person name="Gargeya S."/>
            <person name="Fitzgerald M."/>
            <person name="Abouelleil A."/>
            <person name="Alvarado L."/>
            <person name="Berlin A.M."/>
            <person name="Chapman S.B."/>
            <person name="Dewar J."/>
            <person name="Goldberg J."/>
            <person name="Griggs A."/>
            <person name="Gujja S."/>
            <person name="Hansen M."/>
            <person name="Howarth C."/>
            <person name="Imamovic A."/>
            <person name="Larimer J."/>
            <person name="McCowan C."/>
            <person name="Murphy C."/>
            <person name="Pearson M."/>
            <person name="Priest M."/>
            <person name="Roberts A."/>
            <person name="Saif S."/>
            <person name="Shea T."/>
            <person name="Sykes S."/>
            <person name="Wortman J."/>
            <person name="Nusbaum C."/>
            <person name="Birren B."/>
        </authorList>
    </citation>
    <scope>NUCLEOTIDE SEQUENCE [LARGE SCALE GENOMIC DNA]</scope>
    <source>
        <strain evidence="1">CBS 10737</strain>
    </source>
</reference>
<keyword evidence="3" id="KW-1185">Reference proteome</keyword>